<dbReference type="InterPro" id="IPR001025">
    <property type="entry name" value="BAH_dom"/>
</dbReference>
<gene>
    <name evidence="4" type="ORF">COLO4_34461</name>
</gene>
<dbReference type="OrthoDB" id="1922186at2759"/>
<dbReference type="Gene3D" id="1.10.472.30">
    <property type="entry name" value="Transcription elongation factor S-II, central domain"/>
    <property type="match status" value="1"/>
</dbReference>
<dbReference type="Pfam" id="PF01426">
    <property type="entry name" value="BAH"/>
    <property type="match status" value="1"/>
</dbReference>
<dbReference type="SMART" id="SM00439">
    <property type="entry name" value="BAH"/>
    <property type="match status" value="1"/>
</dbReference>
<dbReference type="Proteomes" id="UP000187203">
    <property type="component" value="Unassembled WGS sequence"/>
</dbReference>
<name>A0A1R3GKP6_9ROSI</name>
<dbReference type="InterPro" id="IPR036575">
    <property type="entry name" value="TFIIS_cen_dom_sf"/>
</dbReference>
<evidence type="ECO:0000256" key="1">
    <source>
        <dbReference type="SAM" id="MobiDB-lite"/>
    </source>
</evidence>
<feature type="region of interest" description="Disordered" evidence="1">
    <location>
        <begin position="479"/>
        <end position="504"/>
    </location>
</feature>
<dbReference type="Pfam" id="PF07500">
    <property type="entry name" value="TFIIS_M"/>
    <property type="match status" value="1"/>
</dbReference>
<feature type="region of interest" description="Disordered" evidence="1">
    <location>
        <begin position="725"/>
        <end position="774"/>
    </location>
</feature>
<feature type="domain" description="TFIIS central" evidence="3">
    <location>
        <begin position="527"/>
        <end position="683"/>
    </location>
</feature>
<dbReference type="AlphaFoldDB" id="A0A1R3GKP6"/>
<feature type="domain" description="BAH" evidence="2">
    <location>
        <begin position="303"/>
        <end position="422"/>
    </location>
</feature>
<dbReference type="InterPro" id="IPR043151">
    <property type="entry name" value="BAH_sf"/>
</dbReference>
<dbReference type="CDD" id="cd04713">
    <property type="entry name" value="BAH_plant_3"/>
    <property type="match status" value="1"/>
</dbReference>
<feature type="region of interest" description="Disordered" evidence="1">
    <location>
        <begin position="658"/>
        <end position="678"/>
    </location>
</feature>
<feature type="region of interest" description="Disordered" evidence="1">
    <location>
        <begin position="1"/>
        <end position="38"/>
    </location>
</feature>
<feature type="region of interest" description="Disordered" evidence="1">
    <location>
        <begin position="546"/>
        <end position="585"/>
    </location>
</feature>
<dbReference type="InterPro" id="IPR007175">
    <property type="entry name" value="Rpr2/Snm1/Rpp21"/>
</dbReference>
<dbReference type="SUPFAM" id="SSF46942">
    <property type="entry name" value="Elongation factor TFIIS domain 2"/>
    <property type="match status" value="1"/>
</dbReference>
<dbReference type="Pfam" id="PF04032">
    <property type="entry name" value="Rpr2"/>
    <property type="match status" value="1"/>
</dbReference>
<dbReference type="InterPro" id="IPR003618">
    <property type="entry name" value="TFIIS_cen_dom"/>
</dbReference>
<dbReference type="STRING" id="93759.A0A1R3GKP6"/>
<dbReference type="PANTHER" id="PTHR46871">
    <property type="entry name" value="BROMO-ADJACENT HOMOLOGY (BAH) DOMAIN-CONTAINING PROTEIN"/>
    <property type="match status" value="1"/>
</dbReference>
<evidence type="ECO:0000313" key="5">
    <source>
        <dbReference type="Proteomes" id="UP000187203"/>
    </source>
</evidence>
<reference evidence="5" key="1">
    <citation type="submission" date="2013-09" db="EMBL/GenBank/DDBJ databases">
        <title>Corchorus olitorius genome sequencing.</title>
        <authorList>
            <person name="Alam M."/>
            <person name="Haque M.S."/>
            <person name="Islam M.S."/>
            <person name="Emdad E.M."/>
            <person name="Islam M.M."/>
            <person name="Ahmed B."/>
            <person name="Halim A."/>
            <person name="Hossen Q.M.M."/>
            <person name="Hossain M.Z."/>
            <person name="Ahmed R."/>
            <person name="Khan M.M."/>
            <person name="Islam R."/>
            <person name="Rashid M.M."/>
            <person name="Khan S.A."/>
            <person name="Rahman M.S."/>
            <person name="Alam M."/>
            <person name="Yahiya A.S."/>
            <person name="Khan M.S."/>
            <person name="Azam M.S."/>
            <person name="Haque T."/>
            <person name="Lashkar M.Z.H."/>
            <person name="Akhand A.I."/>
            <person name="Morshed G."/>
            <person name="Roy S."/>
            <person name="Uddin K.S."/>
            <person name="Rabeya T."/>
            <person name="Hossain A.S."/>
            <person name="Chowdhury A."/>
            <person name="Snigdha A.R."/>
            <person name="Mortoza M.S."/>
            <person name="Matin S.A."/>
            <person name="Hoque S.M.E."/>
            <person name="Islam M.K."/>
            <person name="Roy D.K."/>
            <person name="Haider R."/>
            <person name="Moosa M.M."/>
            <person name="Elias S.M."/>
            <person name="Hasan A.M."/>
            <person name="Jahan S."/>
            <person name="Shafiuddin M."/>
            <person name="Mahmood N."/>
            <person name="Shommy N.S."/>
        </authorList>
    </citation>
    <scope>NUCLEOTIDE SEQUENCE [LARGE SCALE GENOMIC DNA]</scope>
    <source>
        <strain evidence="5">cv. O-4</strain>
    </source>
</reference>
<sequence length="774" mass="86687">MGKRGGGSKQAANPQSKFHRTVSLREEASGKKQTKGGSTNVKAILKHEHLQNLAVWASGEASIPSLASFFGHRLAADGEASAIPPDPSFFPCQRCETILQPGFNCTVRVEKNRAKVRNKRKKLHIMTQNSVVYNCHFCLHRNMKRGTPKGHMKEMHPPKLKAPVHKAVKSRLEKVVACSGKETNKDEVKKVDVISSPVKAAENPTVDDPVTPMSRGRTLLDVNKRKRNKSGSKRPAESEINPKPDAEKTVDASIKRRRKSWMSLREIVESVQEDAKPIGAVVRLSGKGKGRRSHYEAFEFDGNRYDLEDPVLLVPEDKEQKPYVAIIKDISQTKAGTVMVNGQWFYRPEEAEKKGGGSWQSRDTRELFYSFHHDECPAESVMHRCVVHFVPLHKQLPNRKQHPGFIVQKVYDTEEKKLWNLTDKDYEENKQHEIDILVQKTLSRLGDLPDIEIDDTAAVGGDREDQLKAKRTLRKKNISPLDVTRDDEGSTRSDQNLKAETPGSCTSNTTEYYTILSKFKVLTGETLRDKWMEKLLQGVQYMCNSPDSMHIDDKGKGSSDSIDRERDAKSSVTTNGFHEKASKSGKSFQWPDAAVPAVSALEKASHDALSSDFQKYNQKLRQLVFNLKNNSLLARRLLNGELEPSTILNMSPNELKEGLTAEETAKKEPDESERMQMTDARCSRCSELKVGVRDIIQAGHGDRYQLECIACGNSWYASRDEASSLTIGPSSSVKGAGNGSVAKPEPEKKLVSPRPEPEKKLVSPRESESIKKEE</sequence>
<feature type="compositionally biased region" description="Basic and acidic residues" evidence="1">
    <location>
        <begin position="234"/>
        <end position="252"/>
    </location>
</feature>
<proteinExistence type="predicted"/>
<feature type="compositionally biased region" description="Basic and acidic residues" evidence="1">
    <location>
        <begin position="744"/>
        <end position="774"/>
    </location>
</feature>
<organism evidence="4 5">
    <name type="scientific">Corchorus olitorius</name>
    <dbReference type="NCBI Taxonomy" id="93759"/>
    <lineage>
        <taxon>Eukaryota</taxon>
        <taxon>Viridiplantae</taxon>
        <taxon>Streptophyta</taxon>
        <taxon>Embryophyta</taxon>
        <taxon>Tracheophyta</taxon>
        <taxon>Spermatophyta</taxon>
        <taxon>Magnoliopsida</taxon>
        <taxon>eudicotyledons</taxon>
        <taxon>Gunneridae</taxon>
        <taxon>Pentapetalae</taxon>
        <taxon>rosids</taxon>
        <taxon>malvids</taxon>
        <taxon>Malvales</taxon>
        <taxon>Malvaceae</taxon>
        <taxon>Grewioideae</taxon>
        <taxon>Apeibeae</taxon>
        <taxon>Corchorus</taxon>
    </lineage>
</organism>
<feature type="compositionally biased region" description="Basic and acidic residues" evidence="1">
    <location>
        <begin position="483"/>
        <end position="497"/>
    </location>
</feature>
<dbReference type="SMART" id="SM00510">
    <property type="entry name" value="TFS2M"/>
    <property type="match status" value="1"/>
</dbReference>
<feature type="compositionally biased region" description="Basic and acidic residues" evidence="1">
    <location>
        <begin position="549"/>
        <end position="569"/>
    </location>
</feature>
<dbReference type="EMBL" id="AWUE01022397">
    <property type="protein sequence ID" value="OMO58646.1"/>
    <property type="molecule type" value="Genomic_DNA"/>
</dbReference>
<dbReference type="GO" id="GO:0006351">
    <property type="term" value="P:DNA-templated transcription"/>
    <property type="evidence" value="ECO:0007669"/>
    <property type="project" value="InterPro"/>
</dbReference>
<feature type="region of interest" description="Disordered" evidence="1">
    <location>
        <begin position="202"/>
        <end position="252"/>
    </location>
</feature>
<dbReference type="Gene3D" id="6.20.50.20">
    <property type="match status" value="1"/>
</dbReference>
<dbReference type="PROSITE" id="PS51321">
    <property type="entry name" value="TFIIS_CENTRAL"/>
    <property type="match status" value="1"/>
</dbReference>
<accession>A0A1R3GKP6</accession>
<dbReference type="PROSITE" id="PS51038">
    <property type="entry name" value="BAH"/>
    <property type="match status" value="1"/>
</dbReference>
<dbReference type="GO" id="GO:0003682">
    <property type="term" value="F:chromatin binding"/>
    <property type="evidence" value="ECO:0007669"/>
    <property type="project" value="InterPro"/>
</dbReference>
<dbReference type="Gene3D" id="2.30.30.490">
    <property type="match status" value="1"/>
</dbReference>
<comment type="caution">
    <text evidence="4">The sequence shown here is derived from an EMBL/GenBank/DDBJ whole genome shotgun (WGS) entry which is preliminary data.</text>
</comment>
<protein>
    <submittedName>
        <fullName evidence="4">Uncharacterized protein</fullName>
    </submittedName>
</protein>
<evidence type="ECO:0000259" key="2">
    <source>
        <dbReference type="PROSITE" id="PS51038"/>
    </source>
</evidence>
<dbReference type="PANTHER" id="PTHR46871:SF1">
    <property type="entry name" value="BROMO-ADJACENT HOMOLOGY (BAH) DOMAIN-CONTAINING PROTEIN"/>
    <property type="match status" value="1"/>
</dbReference>
<evidence type="ECO:0000259" key="3">
    <source>
        <dbReference type="PROSITE" id="PS51321"/>
    </source>
</evidence>
<keyword evidence="5" id="KW-1185">Reference proteome</keyword>
<dbReference type="GO" id="GO:0006396">
    <property type="term" value="P:RNA processing"/>
    <property type="evidence" value="ECO:0007669"/>
    <property type="project" value="InterPro"/>
</dbReference>
<evidence type="ECO:0000313" key="4">
    <source>
        <dbReference type="EMBL" id="OMO58646.1"/>
    </source>
</evidence>